<dbReference type="GO" id="GO:0046872">
    <property type="term" value="F:metal ion binding"/>
    <property type="evidence" value="ECO:0007669"/>
    <property type="project" value="UniProtKB-KW"/>
</dbReference>
<dbReference type="CDD" id="cd05403">
    <property type="entry name" value="NT_KNTase_like"/>
    <property type="match status" value="1"/>
</dbReference>
<keyword evidence="5" id="KW-0479">Metal-binding</keyword>
<evidence type="ECO:0000256" key="7">
    <source>
        <dbReference type="ARBA" id="ARBA00022840"/>
    </source>
</evidence>
<proteinExistence type="inferred from homology"/>
<comment type="similarity">
    <text evidence="9">Belongs to the MntA antitoxin family.</text>
</comment>
<dbReference type="RefSeq" id="WP_009258398.1">
    <property type="nucleotide sequence ID" value="NZ_CAXUMB010000070.1"/>
</dbReference>
<evidence type="ECO:0000256" key="2">
    <source>
        <dbReference type="ARBA" id="ARBA00022649"/>
    </source>
</evidence>
<dbReference type="GO" id="GO:0005524">
    <property type="term" value="F:ATP binding"/>
    <property type="evidence" value="ECO:0007669"/>
    <property type="project" value="UniProtKB-KW"/>
</dbReference>
<evidence type="ECO:0000313" key="11">
    <source>
        <dbReference type="EMBL" id="MSB20593.1"/>
    </source>
</evidence>
<dbReference type="Pfam" id="PF01909">
    <property type="entry name" value="NTP_transf_2"/>
    <property type="match status" value="1"/>
</dbReference>
<keyword evidence="2" id="KW-1277">Toxin-antitoxin system</keyword>
<keyword evidence="3 11" id="KW-0808">Transferase</keyword>
<comment type="cofactor">
    <cofactor evidence="1">
        <name>Mg(2+)</name>
        <dbReference type="ChEBI" id="CHEBI:18420"/>
    </cofactor>
</comment>
<dbReference type="SUPFAM" id="SSF81301">
    <property type="entry name" value="Nucleotidyltransferase"/>
    <property type="match status" value="1"/>
</dbReference>
<organism evidence="11 12">
    <name type="scientific">Flavonifractor plautii</name>
    <name type="common">Fusobacterium plautii</name>
    <dbReference type="NCBI Taxonomy" id="292800"/>
    <lineage>
        <taxon>Bacteria</taxon>
        <taxon>Bacillati</taxon>
        <taxon>Bacillota</taxon>
        <taxon>Clostridia</taxon>
        <taxon>Eubacteriales</taxon>
        <taxon>Oscillospiraceae</taxon>
        <taxon>Flavonifractor</taxon>
    </lineage>
</organism>
<keyword evidence="7" id="KW-0067">ATP-binding</keyword>
<evidence type="ECO:0000313" key="12">
    <source>
        <dbReference type="Proteomes" id="UP000434475"/>
    </source>
</evidence>
<sequence length="108" mass="12216">MVYTLDEIRRRVQPVAEKYHLKAVYVFGSYARGDAREDSDVDLLVDLAGAELSGFFAIGGLYNDLEAALQKEIDLITAESLEQPSNKMSDKLFRDIVNQERREIYAVA</sequence>
<evidence type="ECO:0000256" key="9">
    <source>
        <dbReference type="ARBA" id="ARBA00038276"/>
    </source>
</evidence>
<dbReference type="PANTHER" id="PTHR33571">
    <property type="entry name" value="SSL8005 PROTEIN"/>
    <property type="match status" value="1"/>
</dbReference>
<gene>
    <name evidence="11" type="ORF">GKE97_13850</name>
</gene>
<reference evidence="11 12" key="1">
    <citation type="journal article" date="2019" name="Nat. Med.">
        <title>A library of human gut bacterial isolates paired with longitudinal multiomics data enables mechanistic microbiome research.</title>
        <authorList>
            <person name="Poyet M."/>
            <person name="Groussin M."/>
            <person name="Gibbons S.M."/>
            <person name="Avila-Pacheco J."/>
            <person name="Jiang X."/>
            <person name="Kearney S.M."/>
            <person name="Perrotta A.R."/>
            <person name="Berdy B."/>
            <person name="Zhao S."/>
            <person name="Lieberman T.D."/>
            <person name="Swanson P.K."/>
            <person name="Smith M."/>
            <person name="Roesemann S."/>
            <person name="Alexander J.E."/>
            <person name="Rich S.A."/>
            <person name="Livny J."/>
            <person name="Vlamakis H."/>
            <person name="Clish C."/>
            <person name="Bullock K."/>
            <person name="Deik A."/>
            <person name="Scott J."/>
            <person name="Pierce K.A."/>
            <person name="Xavier R.J."/>
            <person name="Alm E.J."/>
        </authorList>
    </citation>
    <scope>NUCLEOTIDE SEQUENCE [LARGE SCALE GENOMIC DNA]</scope>
    <source>
        <strain evidence="11 12">BIOML-A2</strain>
    </source>
</reference>
<dbReference type="AlphaFoldDB" id="A0A6I2R540"/>
<comment type="caution">
    <text evidence="11">The sequence shown here is derived from an EMBL/GenBank/DDBJ whole genome shotgun (WGS) entry which is preliminary data.</text>
</comment>
<dbReference type="EMBL" id="WKPR01000014">
    <property type="protein sequence ID" value="MSB20593.1"/>
    <property type="molecule type" value="Genomic_DNA"/>
</dbReference>
<evidence type="ECO:0000256" key="6">
    <source>
        <dbReference type="ARBA" id="ARBA00022741"/>
    </source>
</evidence>
<evidence type="ECO:0000256" key="1">
    <source>
        <dbReference type="ARBA" id="ARBA00001946"/>
    </source>
</evidence>
<dbReference type="InterPro" id="IPR002934">
    <property type="entry name" value="Polymerase_NTP_transf_dom"/>
</dbReference>
<name>A0A6I2R540_FLAPL</name>
<dbReference type="PANTHER" id="PTHR33571:SF14">
    <property type="entry name" value="PROTEIN ADENYLYLTRANSFERASE MJ0435-RELATED"/>
    <property type="match status" value="1"/>
</dbReference>
<feature type="domain" description="Polymerase nucleotidyl transferase" evidence="10">
    <location>
        <begin position="15"/>
        <end position="90"/>
    </location>
</feature>
<keyword evidence="6" id="KW-0547">Nucleotide-binding</keyword>
<dbReference type="InterPro" id="IPR052038">
    <property type="entry name" value="Type-VII_TA_antitoxin"/>
</dbReference>
<evidence type="ECO:0000256" key="4">
    <source>
        <dbReference type="ARBA" id="ARBA00022695"/>
    </source>
</evidence>
<accession>A0A6I2R540</accession>
<dbReference type="InterPro" id="IPR043519">
    <property type="entry name" value="NT_sf"/>
</dbReference>
<dbReference type="Gene3D" id="3.30.460.10">
    <property type="entry name" value="Beta Polymerase, domain 2"/>
    <property type="match status" value="1"/>
</dbReference>
<evidence type="ECO:0000259" key="10">
    <source>
        <dbReference type="Pfam" id="PF01909"/>
    </source>
</evidence>
<dbReference type="Proteomes" id="UP000434475">
    <property type="component" value="Unassembled WGS sequence"/>
</dbReference>
<dbReference type="GO" id="GO:0016779">
    <property type="term" value="F:nucleotidyltransferase activity"/>
    <property type="evidence" value="ECO:0007669"/>
    <property type="project" value="UniProtKB-KW"/>
</dbReference>
<keyword evidence="8" id="KW-0460">Magnesium</keyword>
<evidence type="ECO:0000256" key="3">
    <source>
        <dbReference type="ARBA" id="ARBA00022679"/>
    </source>
</evidence>
<evidence type="ECO:0000256" key="8">
    <source>
        <dbReference type="ARBA" id="ARBA00022842"/>
    </source>
</evidence>
<keyword evidence="4" id="KW-0548">Nucleotidyltransferase</keyword>
<evidence type="ECO:0000256" key="5">
    <source>
        <dbReference type="ARBA" id="ARBA00022723"/>
    </source>
</evidence>
<protein>
    <submittedName>
        <fullName evidence="11">Nucleotidyltransferase</fullName>
    </submittedName>
</protein>